<dbReference type="STRING" id="47427.A0A2H3CRH1"/>
<dbReference type="Gene3D" id="3.60.130.30">
    <property type="match status" value="1"/>
</dbReference>
<protein>
    <submittedName>
        <fullName evidence="2">Uncharacterized protein</fullName>
    </submittedName>
</protein>
<dbReference type="OrthoDB" id="3202607at2759"/>
<dbReference type="InParanoid" id="A0A2H3CRH1"/>
<sequence length="243" mass="27575">PTPITDHDGHVIAMLAGQPNDPNWNEVHEEAYESLEWLWKECKFSEEQCKHRHGKFGTLSVGISYGGGQTHPQNLHHNKANTMALTTLLNTLAFIRLAGFVSLAFATWAPKLFHHYATHLHDLLLHNAALVLNWVSSIFAAATFNFSPRMLCFRHTNSGNLPFGWCAITALGRYDFRRGRHLVLWDLKLVINFPPGSTILIPSAILCHSNTTIGKWERHYSFTQYMAGGLFRWVDYGFQSSED</sequence>
<proteinExistence type="predicted"/>
<evidence type="ECO:0000313" key="3">
    <source>
        <dbReference type="Proteomes" id="UP000217790"/>
    </source>
</evidence>
<dbReference type="AlphaFoldDB" id="A0A2H3CRH1"/>
<evidence type="ECO:0000256" key="1">
    <source>
        <dbReference type="SAM" id="Phobius"/>
    </source>
</evidence>
<name>A0A2H3CRH1_ARMGA</name>
<feature type="transmembrane region" description="Helical" evidence="1">
    <location>
        <begin position="88"/>
        <end position="108"/>
    </location>
</feature>
<keyword evidence="3" id="KW-1185">Reference proteome</keyword>
<feature type="non-terminal residue" evidence="2">
    <location>
        <position position="243"/>
    </location>
</feature>
<dbReference type="EMBL" id="KZ293785">
    <property type="protein sequence ID" value="PBK79337.1"/>
    <property type="molecule type" value="Genomic_DNA"/>
</dbReference>
<reference evidence="3" key="1">
    <citation type="journal article" date="2017" name="Nat. Ecol. Evol.">
        <title>Genome expansion and lineage-specific genetic innovations in the forest pathogenic fungi Armillaria.</title>
        <authorList>
            <person name="Sipos G."/>
            <person name="Prasanna A.N."/>
            <person name="Walter M.C."/>
            <person name="O'Connor E."/>
            <person name="Balint B."/>
            <person name="Krizsan K."/>
            <person name="Kiss B."/>
            <person name="Hess J."/>
            <person name="Varga T."/>
            <person name="Slot J."/>
            <person name="Riley R."/>
            <person name="Boka B."/>
            <person name="Rigling D."/>
            <person name="Barry K."/>
            <person name="Lee J."/>
            <person name="Mihaltcheva S."/>
            <person name="LaButti K."/>
            <person name="Lipzen A."/>
            <person name="Waldron R."/>
            <person name="Moloney N.M."/>
            <person name="Sperisen C."/>
            <person name="Kredics L."/>
            <person name="Vagvoelgyi C."/>
            <person name="Patrignani A."/>
            <person name="Fitzpatrick D."/>
            <person name="Nagy I."/>
            <person name="Doyle S."/>
            <person name="Anderson J.B."/>
            <person name="Grigoriev I.V."/>
            <person name="Gueldener U."/>
            <person name="Muensterkoetter M."/>
            <person name="Nagy L.G."/>
        </authorList>
    </citation>
    <scope>NUCLEOTIDE SEQUENCE [LARGE SCALE GENOMIC DNA]</scope>
    <source>
        <strain evidence="3">Ar21-2</strain>
    </source>
</reference>
<dbReference type="Proteomes" id="UP000217790">
    <property type="component" value="Unassembled WGS sequence"/>
</dbReference>
<feature type="non-terminal residue" evidence="2">
    <location>
        <position position="1"/>
    </location>
</feature>
<dbReference type="OMA" id="EVHEEAY"/>
<organism evidence="2 3">
    <name type="scientific">Armillaria gallica</name>
    <name type="common">Bulbous honey fungus</name>
    <name type="synonym">Armillaria bulbosa</name>
    <dbReference type="NCBI Taxonomy" id="47427"/>
    <lineage>
        <taxon>Eukaryota</taxon>
        <taxon>Fungi</taxon>
        <taxon>Dikarya</taxon>
        <taxon>Basidiomycota</taxon>
        <taxon>Agaricomycotina</taxon>
        <taxon>Agaricomycetes</taxon>
        <taxon>Agaricomycetidae</taxon>
        <taxon>Agaricales</taxon>
        <taxon>Marasmiineae</taxon>
        <taxon>Physalacriaceae</taxon>
        <taxon>Armillaria</taxon>
    </lineage>
</organism>
<accession>A0A2H3CRH1</accession>
<keyword evidence="1" id="KW-0472">Membrane</keyword>
<evidence type="ECO:0000313" key="2">
    <source>
        <dbReference type="EMBL" id="PBK79337.1"/>
    </source>
</evidence>
<feature type="transmembrane region" description="Helical" evidence="1">
    <location>
        <begin position="128"/>
        <end position="146"/>
    </location>
</feature>
<keyword evidence="1" id="KW-0812">Transmembrane</keyword>
<keyword evidence="1" id="KW-1133">Transmembrane helix</keyword>
<gene>
    <name evidence="2" type="ORF">ARMGADRAFT_857363</name>
</gene>